<dbReference type="GO" id="GO:0004519">
    <property type="term" value="F:endonuclease activity"/>
    <property type="evidence" value="ECO:0007669"/>
    <property type="project" value="UniProtKB-UniRule"/>
</dbReference>
<dbReference type="PANTHER" id="PTHR34353">
    <property type="entry name" value="CRISPR-ASSOCIATED ENDONUCLEASE CAS1 1"/>
    <property type="match status" value="1"/>
</dbReference>
<evidence type="ECO:0000256" key="2">
    <source>
        <dbReference type="ARBA" id="ARBA00022723"/>
    </source>
</evidence>
<evidence type="ECO:0000256" key="10">
    <source>
        <dbReference type="HAMAP-Rule" id="MF_01470"/>
    </source>
</evidence>
<evidence type="ECO:0000256" key="12">
    <source>
        <dbReference type="SAM" id="MobiDB-lite"/>
    </source>
</evidence>
<dbReference type="EC" id="3.1.-.-" evidence="10"/>
<comment type="cofactor">
    <cofactor evidence="10">
        <name>Mg(2+)</name>
        <dbReference type="ChEBI" id="CHEBI:18420"/>
    </cofactor>
    <cofactor evidence="10">
        <name>Mn(2+)</name>
        <dbReference type="ChEBI" id="CHEBI:29035"/>
    </cofactor>
</comment>
<keyword evidence="7 10" id="KW-0238">DNA-binding</keyword>
<feature type="binding site" evidence="10">
    <location>
        <position position="239"/>
    </location>
    <ligand>
        <name>Mn(2+)</name>
        <dbReference type="ChEBI" id="CHEBI:29035"/>
    </ligand>
</feature>
<keyword evidence="4 10" id="KW-0378">Hydrolase</keyword>
<comment type="similarity">
    <text evidence="10">Belongs to the CRISPR-associated endonuclease Cas1 family.</text>
</comment>
<dbReference type="InterPro" id="IPR002729">
    <property type="entry name" value="CRISPR-assoc_Cas1"/>
</dbReference>
<comment type="function">
    <text evidence="10">CRISPR (clustered regularly interspaced short palindromic repeat), is an adaptive immune system that provides protection against mobile genetic elements (viruses, transposable elements and conjugative plasmids). CRISPR clusters contain spacers, sequences complementary to antecedent mobile elements, and target invading nucleic acids. CRISPR clusters are transcribed and processed into CRISPR RNA (crRNA). Acts as a dsDNA endonuclease. Involved in the integration of spacer DNA into the CRISPR cassette.</text>
</comment>
<dbReference type="GO" id="GO:0016787">
    <property type="term" value="F:hydrolase activity"/>
    <property type="evidence" value="ECO:0007669"/>
    <property type="project" value="UniProtKB-KW"/>
</dbReference>
<dbReference type="Gene3D" id="1.20.120.920">
    <property type="entry name" value="CRISPR-associated endonuclease Cas1, C-terminal domain"/>
    <property type="match status" value="1"/>
</dbReference>
<keyword evidence="11" id="KW-0175">Coiled coil</keyword>
<gene>
    <name evidence="10 13" type="primary">cas1</name>
    <name evidence="13" type="ORF">DAMNIGENAA_17440</name>
</gene>
<dbReference type="InterPro" id="IPR050646">
    <property type="entry name" value="Cas1"/>
</dbReference>
<dbReference type="HAMAP" id="MF_01470">
    <property type="entry name" value="Cas1"/>
    <property type="match status" value="1"/>
</dbReference>
<evidence type="ECO:0000256" key="11">
    <source>
        <dbReference type="SAM" id="Coils"/>
    </source>
</evidence>
<protein>
    <recommendedName>
        <fullName evidence="10">CRISPR-associated endonuclease Cas1</fullName>
        <ecNumber evidence="10">3.1.-.-</ecNumber>
    </recommendedName>
</protein>
<dbReference type="CDD" id="cd09634">
    <property type="entry name" value="Cas1_I-II-III"/>
    <property type="match status" value="1"/>
</dbReference>
<feature type="coiled-coil region" evidence="11">
    <location>
        <begin position="112"/>
        <end position="151"/>
    </location>
</feature>
<dbReference type="EMBL" id="BSDR01000001">
    <property type="protein sequence ID" value="GLI34311.1"/>
    <property type="molecule type" value="Genomic_DNA"/>
</dbReference>
<keyword evidence="8 10" id="KW-0464">Manganese</keyword>
<dbReference type="AlphaFoldDB" id="A0A9W6FTV4"/>
<keyword evidence="5 10" id="KW-0460">Magnesium</keyword>
<dbReference type="InterPro" id="IPR042211">
    <property type="entry name" value="CRISPR-assoc_Cas1_N"/>
</dbReference>
<comment type="caution">
    <text evidence="13">The sequence shown here is derived from an EMBL/GenBank/DDBJ whole genome shotgun (WGS) entry which is preliminary data.</text>
</comment>
<sequence length="363" mass="41009">MAVAYVMEQGVTLNREGERLVVRKGSTTLHALHLFKLEQLVVMGNVSLTPPALTCLLDSGVDTVFMSLNGRYKGRLQSPLSKNITLRCDQFRRLGDSAFCLNAARSIVAGKINNLRTALQRLNRSRETLELDDHILELKQLGQKAVEAENLEILRGYEGRAAVRYFDGFARGFLAEGVTFARRVRRPPTDPVNALLSLGYTLLFNTVMAAVSLVGFDPYLGCLHTVDYGRPSLPLDLMEEWRPVIVDSLVLSVFNLKVITLEDFICTPPSLEEDAPDPLDPLADDEEETEKSQGKNPAALPVRLTDTGFRKFITQFERKMGEKVRFHLTDQHFSYRDCIREQVRHFARVVRGEEAVYRPVAWR</sequence>
<feature type="region of interest" description="Disordered" evidence="12">
    <location>
        <begin position="270"/>
        <end position="298"/>
    </location>
</feature>
<keyword evidence="1 10" id="KW-0540">Nuclease</keyword>
<keyword evidence="2 10" id="KW-0479">Metal-binding</keyword>
<dbReference type="GO" id="GO:0003677">
    <property type="term" value="F:DNA binding"/>
    <property type="evidence" value="ECO:0007669"/>
    <property type="project" value="UniProtKB-KW"/>
</dbReference>
<reference evidence="13" key="1">
    <citation type="submission" date="2022-12" db="EMBL/GenBank/DDBJ databases">
        <title>Reference genome sequencing for broad-spectrum identification of bacterial and archaeal isolates by mass spectrometry.</title>
        <authorList>
            <person name="Sekiguchi Y."/>
            <person name="Tourlousse D.M."/>
        </authorList>
    </citation>
    <scope>NUCLEOTIDE SEQUENCE</scope>
    <source>
        <strain evidence="13">ASRB1</strain>
    </source>
</reference>
<evidence type="ECO:0000256" key="4">
    <source>
        <dbReference type="ARBA" id="ARBA00022801"/>
    </source>
</evidence>
<feature type="binding site" evidence="10">
    <location>
        <position position="224"/>
    </location>
    <ligand>
        <name>Mn(2+)</name>
        <dbReference type="ChEBI" id="CHEBI:29035"/>
    </ligand>
</feature>
<dbReference type="PANTHER" id="PTHR34353:SF2">
    <property type="entry name" value="CRISPR-ASSOCIATED ENDONUCLEASE CAS1 1"/>
    <property type="match status" value="1"/>
</dbReference>
<dbReference type="GO" id="GO:0043571">
    <property type="term" value="P:maintenance of CRISPR repeat elements"/>
    <property type="evidence" value="ECO:0007669"/>
    <property type="project" value="UniProtKB-UniRule"/>
</dbReference>
<evidence type="ECO:0000256" key="1">
    <source>
        <dbReference type="ARBA" id="ARBA00022722"/>
    </source>
</evidence>
<proteinExistence type="inferred from homology"/>
<dbReference type="InterPro" id="IPR042206">
    <property type="entry name" value="CRISPR-assoc_Cas1_C"/>
</dbReference>
<organism evidence="13 14">
    <name type="scientific">Desulforhabdus amnigena</name>
    <dbReference type="NCBI Taxonomy" id="40218"/>
    <lineage>
        <taxon>Bacteria</taxon>
        <taxon>Pseudomonadati</taxon>
        <taxon>Thermodesulfobacteriota</taxon>
        <taxon>Syntrophobacteria</taxon>
        <taxon>Syntrophobacterales</taxon>
        <taxon>Syntrophobacteraceae</taxon>
        <taxon>Desulforhabdus</taxon>
    </lineage>
</organism>
<evidence type="ECO:0000256" key="7">
    <source>
        <dbReference type="ARBA" id="ARBA00023125"/>
    </source>
</evidence>
<accession>A0A9W6FTV4</accession>
<dbReference type="GO" id="GO:0046872">
    <property type="term" value="F:metal ion binding"/>
    <property type="evidence" value="ECO:0007669"/>
    <property type="project" value="UniProtKB-UniRule"/>
</dbReference>
<evidence type="ECO:0000256" key="9">
    <source>
        <dbReference type="ARBA" id="ARBA00038592"/>
    </source>
</evidence>
<dbReference type="NCBIfam" id="TIGR00287">
    <property type="entry name" value="cas1"/>
    <property type="match status" value="1"/>
</dbReference>
<evidence type="ECO:0000313" key="13">
    <source>
        <dbReference type="EMBL" id="GLI34311.1"/>
    </source>
</evidence>
<keyword evidence="6 10" id="KW-0051">Antiviral defense</keyword>
<evidence type="ECO:0000313" key="14">
    <source>
        <dbReference type="Proteomes" id="UP001144372"/>
    </source>
</evidence>
<evidence type="ECO:0000256" key="5">
    <source>
        <dbReference type="ARBA" id="ARBA00022842"/>
    </source>
</evidence>
<evidence type="ECO:0000256" key="3">
    <source>
        <dbReference type="ARBA" id="ARBA00022759"/>
    </source>
</evidence>
<dbReference type="RefSeq" id="WP_281793567.1">
    <property type="nucleotide sequence ID" value="NZ_BSDR01000001.1"/>
</dbReference>
<dbReference type="Gene3D" id="3.100.10.20">
    <property type="entry name" value="CRISPR-associated endonuclease Cas1, N-terminal domain"/>
    <property type="match status" value="1"/>
</dbReference>
<comment type="subunit">
    <text evidence="9 10">Homodimer, forms a heterotetramer with a Cas2 homodimer.</text>
</comment>
<keyword evidence="3 10" id="KW-0255">Endonuclease</keyword>
<feature type="compositionally biased region" description="Acidic residues" evidence="12">
    <location>
        <begin position="271"/>
        <end position="289"/>
    </location>
</feature>
<evidence type="ECO:0000256" key="6">
    <source>
        <dbReference type="ARBA" id="ARBA00023118"/>
    </source>
</evidence>
<dbReference type="Proteomes" id="UP001144372">
    <property type="component" value="Unassembled WGS sequence"/>
</dbReference>
<name>A0A9W6FTV4_9BACT</name>
<feature type="binding site" evidence="10">
    <location>
        <position position="158"/>
    </location>
    <ligand>
        <name>Mn(2+)</name>
        <dbReference type="ChEBI" id="CHEBI:29035"/>
    </ligand>
</feature>
<evidence type="ECO:0000256" key="8">
    <source>
        <dbReference type="ARBA" id="ARBA00023211"/>
    </source>
</evidence>
<keyword evidence="14" id="KW-1185">Reference proteome</keyword>
<dbReference type="GO" id="GO:0051607">
    <property type="term" value="P:defense response to virus"/>
    <property type="evidence" value="ECO:0007669"/>
    <property type="project" value="UniProtKB-UniRule"/>
</dbReference>
<dbReference type="Pfam" id="PF01867">
    <property type="entry name" value="Cas_Cas1"/>
    <property type="match status" value="1"/>
</dbReference>